<protein>
    <submittedName>
        <fullName evidence="2">SdpA family antimicrobial peptide system protein</fullName>
    </submittedName>
</protein>
<proteinExistence type="predicted"/>
<keyword evidence="1" id="KW-0812">Transmembrane</keyword>
<keyword evidence="3" id="KW-1185">Reference proteome</keyword>
<dbReference type="NCBIfam" id="TIGR04034">
    <property type="entry name" value="export_SdpA"/>
    <property type="match status" value="1"/>
</dbReference>
<organism evidence="2 3">
    <name type="scientific">Streptomyces niphimycinicus</name>
    <dbReference type="NCBI Taxonomy" id="2842201"/>
    <lineage>
        <taxon>Bacteria</taxon>
        <taxon>Bacillati</taxon>
        <taxon>Actinomycetota</taxon>
        <taxon>Actinomycetes</taxon>
        <taxon>Kitasatosporales</taxon>
        <taxon>Streptomycetaceae</taxon>
        <taxon>Streptomyces</taxon>
    </lineage>
</organism>
<dbReference type="RefSeq" id="WP_216342818.1">
    <property type="nucleotide sequence ID" value="NZ_JAHLEM010000174.1"/>
</dbReference>
<sequence length="198" mass="21702">MPLPDFPWRADTPAPRSRTPRRWITLVTAVWALAAVYVAQAFLPPNVIKLPGQKKAHKVALAVAPQGWAFFTKSPREPVYVPFRQLADGTWSDARISPHAKPSNAFGLDRASRSQGIEGALMVRKDGIRWNDCSDASSAEECLKGAKLSKPVTNTSPAPSLCGRAALVEMKPVPFAWRDLMEGSHSVERAAVWDVTCE</sequence>
<keyword evidence="1" id="KW-0472">Membrane</keyword>
<evidence type="ECO:0000313" key="3">
    <source>
        <dbReference type="Proteomes" id="UP000720508"/>
    </source>
</evidence>
<dbReference type="InterPro" id="IPR023902">
    <property type="entry name" value="Sporulation_SdpA"/>
</dbReference>
<dbReference type="Proteomes" id="UP000720508">
    <property type="component" value="Unassembled WGS sequence"/>
</dbReference>
<evidence type="ECO:0000256" key="1">
    <source>
        <dbReference type="SAM" id="Phobius"/>
    </source>
</evidence>
<dbReference type="EMBL" id="JAHLEM010000174">
    <property type="protein sequence ID" value="MBU3865755.1"/>
    <property type="molecule type" value="Genomic_DNA"/>
</dbReference>
<name>A0ABS6CG62_9ACTN</name>
<comment type="caution">
    <text evidence="2">The sequence shown here is derived from an EMBL/GenBank/DDBJ whole genome shotgun (WGS) entry which is preliminary data.</text>
</comment>
<reference evidence="2 3" key="1">
    <citation type="submission" date="2021-06" db="EMBL/GenBank/DDBJ databases">
        <authorList>
            <person name="Pan X."/>
        </authorList>
    </citation>
    <scope>NUCLEOTIDE SEQUENCE [LARGE SCALE GENOMIC DNA]</scope>
    <source>
        <strain evidence="2 3">4503</strain>
    </source>
</reference>
<feature type="transmembrane region" description="Helical" evidence="1">
    <location>
        <begin position="23"/>
        <end position="43"/>
    </location>
</feature>
<gene>
    <name evidence="2" type="ORF">KN815_17270</name>
</gene>
<accession>A0ABS6CG62</accession>
<dbReference type="Pfam" id="PF17418">
    <property type="entry name" value="SdpA"/>
    <property type="match status" value="1"/>
</dbReference>
<keyword evidence="1" id="KW-1133">Transmembrane helix</keyword>
<evidence type="ECO:0000313" key="2">
    <source>
        <dbReference type="EMBL" id="MBU3865755.1"/>
    </source>
</evidence>